<evidence type="ECO:0000256" key="2">
    <source>
        <dbReference type="SAM" id="MobiDB-lite"/>
    </source>
</evidence>
<dbReference type="PANTHER" id="PTHR14469">
    <property type="entry name" value="SARCOMA ANTIGEN NY-SAR-23"/>
    <property type="match status" value="1"/>
</dbReference>
<comment type="caution">
    <text evidence="3">The sequence shown here is derived from an EMBL/GenBank/DDBJ whole genome shotgun (WGS) entry which is preliminary data.</text>
</comment>
<dbReference type="AlphaFoldDB" id="A0AAV3AWS4"/>
<accession>A0AAV3AWS4</accession>
<dbReference type="SUPFAM" id="SSF52266">
    <property type="entry name" value="SGNH hydrolase"/>
    <property type="match status" value="1"/>
</dbReference>
<proteinExistence type="inferred from homology"/>
<evidence type="ECO:0000313" key="4">
    <source>
        <dbReference type="Proteomes" id="UP001181693"/>
    </source>
</evidence>
<comment type="similarity">
    <text evidence="1">Belongs to the PC-esterase family.</text>
</comment>
<gene>
    <name evidence="3" type="ORF">GDO54_009748</name>
</gene>
<dbReference type="InterPro" id="IPR036514">
    <property type="entry name" value="SGNH_hydro_sf"/>
</dbReference>
<evidence type="ECO:0000313" key="3">
    <source>
        <dbReference type="EMBL" id="DBA29525.1"/>
    </source>
</evidence>
<protein>
    <recommendedName>
        <fullName evidence="5">PC-esterase domain-containing protein 1A-like</fullName>
    </recommendedName>
</protein>
<feature type="region of interest" description="Disordered" evidence="2">
    <location>
        <begin position="439"/>
        <end position="469"/>
    </location>
</feature>
<keyword evidence="4" id="KW-1185">Reference proteome</keyword>
<dbReference type="PANTHER" id="PTHR14469:SF0">
    <property type="entry name" value="FAMILY WITH SEQUENCE SIMILARITY 113"/>
    <property type="match status" value="1"/>
</dbReference>
<evidence type="ECO:0008006" key="5">
    <source>
        <dbReference type="Google" id="ProtNLM"/>
    </source>
</evidence>
<dbReference type="Proteomes" id="UP001181693">
    <property type="component" value="Unassembled WGS sequence"/>
</dbReference>
<name>A0AAV3AWS4_PYXAD</name>
<evidence type="ECO:0000256" key="1">
    <source>
        <dbReference type="ARBA" id="ARBA00037957"/>
    </source>
</evidence>
<sequence length="469" mass="53827">MMLFSSADVRKLLHNKYVAVLGDSIQRSVYKDLVKILQDDEFLTENQLKRKGEMSFANDTLVEGGSLGEMHNGITYREVRQYRTDHHLVRFYFLTRVYSDYIESVLADFEQGPQPDVVIINSCIWDVIRYHDQSLEMYKTNLDHLFIRLTEVLSPECLVIWNMAMPVGFKAGEVLEYPIPNVRWDIIKGNFYSATLADLHKLDVIDMHFFFRFELHSRAKDATHWNQLAHRQYTCILMAHIAQAWGVQPSDQRQVRGLSIPRAPPVAPPRSVVYSLPVEKKGPRCLGLPIQNALPSAPCPFIPLANNPASHPPFSQERSPCRFGPRFLPGYTPFDGIDPSHTIETFNPGNVGYPSNQMNSNAASPFADDSPFLVGNFTLRNFGLGGYGKIADVNLTVPMFENHPFNGMTIPPHHMAVPDWEFCTFQYNSTMPQETWTRNQRFPKRKRMKPEQGWAPPYYPPRQSYQTRI</sequence>
<dbReference type="EMBL" id="DYDO01000003">
    <property type="protein sequence ID" value="DBA29525.1"/>
    <property type="molecule type" value="Genomic_DNA"/>
</dbReference>
<organism evidence="3 4">
    <name type="scientific">Pyxicephalus adspersus</name>
    <name type="common">African bullfrog</name>
    <dbReference type="NCBI Taxonomy" id="30357"/>
    <lineage>
        <taxon>Eukaryota</taxon>
        <taxon>Metazoa</taxon>
        <taxon>Chordata</taxon>
        <taxon>Craniata</taxon>
        <taxon>Vertebrata</taxon>
        <taxon>Euteleostomi</taxon>
        <taxon>Amphibia</taxon>
        <taxon>Batrachia</taxon>
        <taxon>Anura</taxon>
        <taxon>Neobatrachia</taxon>
        <taxon>Ranoidea</taxon>
        <taxon>Pyxicephalidae</taxon>
        <taxon>Pyxicephalinae</taxon>
        <taxon>Pyxicephalus</taxon>
    </lineage>
</organism>
<reference evidence="3" key="1">
    <citation type="thesis" date="2020" institute="ProQuest LLC" country="789 East Eisenhower Parkway, Ann Arbor, MI, USA">
        <title>Comparative Genomics and Chromosome Evolution.</title>
        <authorList>
            <person name="Mudd A.B."/>
        </authorList>
    </citation>
    <scope>NUCLEOTIDE SEQUENCE</scope>
    <source>
        <strain evidence="3">1538</strain>
        <tissue evidence="3">Blood</tissue>
    </source>
</reference>
<dbReference type="Gene3D" id="3.40.50.1110">
    <property type="entry name" value="SGNH hydrolase"/>
    <property type="match status" value="1"/>
</dbReference>